<dbReference type="OrthoDB" id="2117453at2759"/>
<evidence type="ECO:0000259" key="6">
    <source>
        <dbReference type="Pfam" id="PF01284"/>
    </source>
</evidence>
<comment type="caution">
    <text evidence="7">The sequence shown here is derived from an EMBL/GenBank/DDBJ whole genome shotgun (WGS) entry which is preliminary data.</text>
</comment>
<dbReference type="GeneID" id="83199928"/>
<feature type="domain" description="MARVEL" evidence="6">
    <location>
        <begin position="7"/>
        <end position="128"/>
    </location>
</feature>
<keyword evidence="2 5" id="KW-0812">Transmembrane</keyword>
<evidence type="ECO:0000256" key="5">
    <source>
        <dbReference type="SAM" id="Phobius"/>
    </source>
</evidence>
<evidence type="ECO:0000313" key="8">
    <source>
        <dbReference type="Proteomes" id="UP001150941"/>
    </source>
</evidence>
<proteinExistence type="predicted"/>
<dbReference type="Proteomes" id="UP001150941">
    <property type="component" value="Unassembled WGS sequence"/>
</dbReference>
<sequence length="155" mass="16956">MIPWIHVVRAVQVVFAIIILGLTAYVVSTWDGWNYSSTVDFNLFTSVWTAFLATPYLTVAPLHAPNLAHPFVVLGVEVVTMIFWFAGFIALGAQLPPPAACVWSTCHALQAATVFASFEWALFAVTNFFAVLDVLNHRNSGESAQKTPHNAHLGV</sequence>
<feature type="transmembrane region" description="Helical" evidence="5">
    <location>
        <begin position="111"/>
        <end position="135"/>
    </location>
</feature>
<dbReference type="PANTHER" id="PTHR37451:SF1">
    <property type="entry name" value="MARVEL DOMAIN-CONTAINING PROTEIN"/>
    <property type="match status" value="1"/>
</dbReference>
<dbReference type="GO" id="GO:0016020">
    <property type="term" value="C:membrane"/>
    <property type="evidence" value="ECO:0007669"/>
    <property type="project" value="UniProtKB-SubCell"/>
</dbReference>
<evidence type="ECO:0000313" key="7">
    <source>
        <dbReference type="EMBL" id="KAJ5238709.1"/>
    </source>
</evidence>
<reference evidence="7" key="2">
    <citation type="journal article" date="2023" name="IMA Fungus">
        <title>Comparative genomic study of the Penicillium genus elucidates a diverse pangenome and 15 lateral gene transfer events.</title>
        <authorList>
            <person name="Petersen C."/>
            <person name="Sorensen T."/>
            <person name="Nielsen M.R."/>
            <person name="Sondergaard T.E."/>
            <person name="Sorensen J.L."/>
            <person name="Fitzpatrick D.A."/>
            <person name="Frisvad J.C."/>
            <person name="Nielsen K.L."/>
        </authorList>
    </citation>
    <scope>NUCLEOTIDE SEQUENCE</scope>
    <source>
        <strain evidence="7">IBT 19713</strain>
    </source>
</reference>
<dbReference type="InterPro" id="IPR008253">
    <property type="entry name" value="Marvel"/>
</dbReference>
<dbReference type="EMBL" id="JAPQKS010000003">
    <property type="protein sequence ID" value="KAJ5238709.1"/>
    <property type="molecule type" value="Genomic_DNA"/>
</dbReference>
<protein>
    <recommendedName>
        <fullName evidence="6">MARVEL domain-containing protein</fullName>
    </recommendedName>
</protein>
<name>A0A9W9P6D5_9EURO</name>
<organism evidence="7 8">
    <name type="scientific">Penicillium chermesinum</name>
    <dbReference type="NCBI Taxonomy" id="63820"/>
    <lineage>
        <taxon>Eukaryota</taxon>
        <taxon>Fungi</taxon>
        <taxon>Dikarya</taxon>
        <taxon>Ascomycota</taxon>
        <taxon>Pezizomycotina</taxon>
        <taxon>Eurotiomycetes</taxon>
        <taxon>Eurotiomycetidae</taxon>
        <taxon>Eurotiales</taxon>
        <taxon>Aspergillaceae</taxon>
        <taxon>Penicillium</taxon>
    </lineage>
</organism>
<keyword evidence="8" id="KW-1185">Reference proteome</keyword>
<feature type="transmembrane region" description="Helical" evidence="5">
    <location>
        <begin position="71"/>
        <end position="91"/>
    </location>
</feature>
<dbReference type="Pfam" id="PF01284">
    <property type="entry name" value="MARVEL"/>
    <property type="match status" value="1"/>
</dbReference>
<dbReference type="RefSeq" id="XP_058331628.1">
    <property type="nucleotide sequence ID" value="XM_058472625.1"/>
</dbReference>
<gene>
    <name evidence="7" type="ORF">N7468_003328</name>
</gene>
<keyword evidence="4 5" id="KW-0472">Membrane</keyword>
<feature type="transmembrane region" description="Helical" evidence="5">
    <location>
        <begin position="7"/>
        <end position="27"/>
    </location>
</feature>
<keyword evidence="3 5" id="KW-1133">Transmembrane helix</keyword>
<evidence type="ECO:0000256" key="3">
    <source>
        <dbReference type="ARBA" id="ARBA00022989"/>
    </source>
</evidence>
<evidence type="ECO:0000256" key="1">
    <source>
        <dbReference type="ARBA" id="ARBA00004141"/>
    </source>
</evidence>
<feature type="transmembrane region" description="Helical" evidence="5">
    <location>
        <begin position="39"/>
        <end position="59"/>
    </location>
</feature>
<evidence type="ECO:0000256" key="4">
    <source>
        <dbReference type="ARBA" id="ARBA00023136"/>
    </source>
</evidence>
<reference evidence="7" key="1">
    <citation type="submission" date="2022-11" db="EMBL/GenBank/DDBJ databases">
        <authorList>
            <person name="Petersen C."/>
        </authorList>
    </citation>
    <scope>NUCLEOTIDE SEQUENCE</scope>
    <source>
        <strain evidence="7">IBT 19713</strain>
    </source>
</reference>
<dbReference type="AlphaFoldDB" id="A0A9W9P6D5"/>
<dbReference type="PANTHER" id="PTHR37451">
    <property type="entry name" value="MARVEL DOMAIN"/>
    <property type="match status" value="1"/>
</dbReference>
<evidence type="ECO:0000256" key="2">
    <source>
        <dbReference type="ARBA" id="ARBA00022692"/>
    </source>
</evidence>
<comment type="subcellular location">
    <subcellularLocation>
        <location evidence="1">Membrane</location>
        <topology evidence="1">Multi-pass membrane protein</topology>
    </subcellularLocation>
</comment>
<accession>A0A9W9P6D5</accession>